<dbReference type="EMBL" id="AFFY01000010">
    <property type="protein sequence ID" value="EHH01374.1"/>
    <property type="molecule type" value="Genomic_DNA"/>
</dbReference>
<dbReference type="AlphaFoldDB" id="G5SMV6"/>
<proteinExistence type="predicted"/>
<reference evidence="1 2" key="1">
    <citation type="submission" date="2011-03" db="EMBL/GenBank/DDBJ databases">
        <authorList>
            <person name="Weinstock G."/>
            <person name="Sodergren E."/>
            <person name="Clifton S."/>
            <person name="Fulton L."/>
            <person name="Fulton B."/>
            <person name="Courtney L."/>
            <person name="Fronick C."/>
            <person name="Harrison M."/>
            <person name="Strong C."/>
            <person name="Farmer C."/>
            <person name="Delahaunty K."/>
            <person name="Markovic C."/>
            <person name="Hall O."/>
            <person name="Minx P."/>
            <person name="Tomlinson C."/>
            <person name="Mitreva M."/>
            <person name="Hou S."/>
            <person name="Chen J."/>
            <person name="Wollam A."/>
            <person name="Pepin K.H."/>
            <person name="Johnson M."/>
            <person name="Bhonagiri V."/>
            <person name="Zhang X."/>
            <person name="Suruliraj S."/>
            <person name="Warren W."/>
            <person name="Chinwalla A."/>
            <person name="Mardis E.R."/>
            <person name="Wilson R.K."/>
        </authorList>
    </citation>
    <scope>NUCLEOTIDE SEQUENCE [LARGE SCALE GENOMIC DNA]</scope>
    <source>
        <strain evidence="1 2">YIT 11840</strain>
    </source>
</reference>
<name>G5SMV6_9BACT</name>
<gene>
    <name evidence="1" type="ORF">HMPREF9441_00684</name>
</gene>
<protein>
    <submittedName>
        <fullName evidence="1">Uncharacterized protein</fullName>
    </submittedName>
</protein>
<comment type="caution">
    <text evidence="1">The sequence shown here is derived from an EMBL/GenBank/DDBJ whole genome shotgun (WGS) entry which is preliminary data.</text>
</comment>
<evidence type="ECO:0000313" key="2">
    <source>
        <dbReference type="Proteomes" id="UP000003598"/>
    </source>
</evidence>
<dbReference type="STRING" id="762968.HMPREF9441_00684"/>
<dbReference type="PATRIC" id="fig|762968.3.peg.608"/>
<evidence type="ECO:0000313" key="1">
    <source>
        <dbReference type="EMBL" id="EHH01374.1"/>
    </source>
</evidence>
<dbReference type="OrthoDB" id="1077260at2"/>
<keyword evidence="2" id="KW-1185">Reference proteome</keyword>
<dbReference type="Proteomes" id="UP000003598">
    <property type="component" value="Unassembled WGS sequence"/>
</dbReference>
<organism evidence="1 2">
    <name type="scientific">Paraprevotella clara YIT 11840</name>
    <dbReference type="NCBI Taxonomy" id="762968"/>
    <lineage>
        <taxon>Bacteria</taxon>
        <taxon>Pseudomonadati</taxon>
        <taxon>Bacteroidota</taxon>
        <taxon>Bacteroidia</taxon>
        <taxon>Bacteroidales</taxon>
        <taxon>Prevotellaceae</taxon>
        <taxon>Paraprevotella</taxon>
    </lineage>
</organism>
<accession>G5SMV6</accession>
<sequence>MGKTRFFEKILPDNGGVEIFSKTGGLTLFYRQNPKFPLRLITERPRSDPLKTDMEDDETEAKLKRKTIMLSPE</sequence>
<dbReference type="HOGENOM" id="CLU_2701418_0_0_10"/>